<dbReference type="GeneID" id="115888677"/>
<accession>A0A6J2YLP4</accession>
<dbReference type="PANTHER" id="PTHR19446">
    <property type="entry name" value="REVERSE TRANSCRIPTASES"/>
    <property type="match status" value="1"/>
</dbReference>
<evidence type="ECO:0000313" key="1">
    <source>
        <dbReference type="Proteomes" id="UP000504635"/>
    </source>
</evidence>
<dbReference type="RefSeq" id="XP_030764317.1">
    <property type="nucleotide sequence ID" value="XM_030908457.1"/>
</dbReference>
<gene>
    <name evidence="2" type="primary">LOC115888677</name>
</gene>
<name>A0A6J2YLP4_SITOR</name>
<organism evidence="1 2">
    <name type="scientific">Sitophilus oryzae</name>
    <name type="common">Rice weevil</name>
    <name type="synonym">Curculio oryzae</name>
    <dbReference type="NCBI Taxonomy" id="7048"/>
    <lineage>
        <taxon>Eukaryota</taxon>
        <taxon>Metazoa</taxon>
        <taxon>Ecdysozoa</taxon>
        <taxon>Arthropoda</taxon>
        <taxon>Hexapoda</taxon>
        <taxon>Insecta</taxon>
        <taxon>Pterygota</taxon>
        <taxon>Neoptera</taxon>
        <taxon>Endopterygota</taxon>
        <taxon>Coleoptera</taxon>
        <taxon>Polyphaga</taxon>
        <taxon>Cucujiformia</taxon>
        <taxon>Curculionidae</taxon>
        <taxon>Dryophthorinae</taxon>
        <taxon>Sitophilus</taxon>
    </lineage>
</organism>
<proteinExistence type="predicted"/>
<evidence type="ECO:0000313" key="2">
    <source>
        <dbReference type="RefSeq" id="XP_030764317.1"/>
    </source>
</evidence>
<dbReference type="AlphaFoldDB" id="A0A6J2YLP4"/>
<dbReference type="KEGG" id="soy:115888677"/>
<reference evidence="2" key="1">
    <citation type="submission" date="2025-08" db="UniProtKB">
        <authorList>
            <consortium name="RefSeq"/>
        </authorList>
    </citation>
    <scope>IDENTIFICATION</scope>
    <source>
        <tissue evidence="2">Gonads</tissue>
    </source>
</reference>
<protein>
    <submittedName>
        <fullName evidence="2">Uncharacterized protein LOC115888677</fullName>
    </submittedName>
</protein>
<dbReference type="OrthoDB" id="6754185at2759"/>
<dbReference type="Proteomes" id="UP000504635">
    <property type="component" value="Unplaced"/>
</dbReference>
<sequence>MERIYRNTFNDDRPCSPPPIDHILNEKAPAITKDEVVHAIKAQKSGTATGPDKINVEIPKILADNESRNLDLVTALFNKLYSSSKTPSDWLKSTFVTLPKKPNASQCDDYRMISLMSHVLKTFLRIIHTRIYKKCENQMDNTQFGFGNGLGTREALFSLNVMTQRCRDMNVNVFACFKS</sequence>
<keyword evidence="1" id="KW-1185">Reference proteome</keyword>
<dbReference type="InParanoid" id="A0A6J2YLP4"/>